<protein>
    <submittedName>
        <fullName evidence="3">O-antigen ligase like membrane protein</fullName>
    </submittedName>
</protein>
<keyword evidence="3" id="KW-0436">Ligase</keyword>
<keyword evidence="2" id="KW-1133">Transmembrane helix</keyword>
<evidence type="ECO:0000256" key="2">
    <source>
        <dbReference type="SAM" id="Phobius"/>
    </source>
</evidence>
<proteinExistence type="predicted"/>
<feature type="transmembrane region" description="Helical" evidence="2">
    <location>
        <begin position="242"/>
        <end position="264"/>
    </location>
</feature>
<reference evidence="3" key="1">
    <citation type="submission" date="2014-07" db="EMBL/GenBank/DDBJ databases">
        <authorList>
            <person name="Zhang J.E."/>
            <person name="Yang H."/>
            <person name="Guo J."/>
            <person name="Deng Z."/>
            <person name="Luo H."/>
            <person name="Luo M."/>
            <person name="Zhao B."/>
        </authorList>
    </citation>
    <scope>NUCLEOTIDE SEQUENCE</scope>
    <source>
        <strain evidence="3">AM4</strain>
    </source>
</reference>
<feature type="transmembrane region" description="Helical" evidence="2">
    <location>
        <begin position="173"/>
        <end position="191"/>
    </location>
</feature>
<feature type="transmembrane region" description="Helical" evidence="2">
    <location>
        <begin position="65"/>
        <end position="89"/>
    </location>
</feature>
<feature type="transmembrane region" description="Helical" evidence="2">
    <location>
        <begin position="38"/>
        <end position="58"/>
    </location>
</feature>
<evidence type="ECO:0000256" key="1">
    <source>
        <dbReference type="SAM" id="MobiDB-lite"/>
    </source>
</evidence>
<feature type="transmembrane region" description="Helical" evidence="2">
    <location>
        <begin position="320"/>
        <end position="340"/>
    </location>
</feature>
<dbReference type="EMBL" id="LK995542">
    <property type="protein sequence ID" value="CED92657.1"/>
    <property type="molecule type" value="Genomic_DNA"/>
</dbReference>
<dbReference type="GO" id="GO:0016874">
    <property type="term" value="F:ligase activity"/>
    <property type="evidence" value="ECO:0007669"/>
    <property type="project" value="UniProtKB-KW"/>
</dbReference>
<keyword evidence="2" id="KW-0472">Membrane</keyword>
<keyword evidence="2" id="KW-0812">Transmembrane</keyword>
<feature type="transmembrane region" description="Helical" evidence="2">
    <location>
        <begin position="211"/>
        <end position="230"/>
    </location>
</feature>
<sequence length="426" mass="44774">MVGSLATVARRPLAGAVIISVAIAFVGVWVALPIGVYVPPATLACLLVCLALAPAFSWRASSGDVLVAAAFWLVGLSVLVGSSVTLVLGDLVFGALPAYLAGRMLVERLGLTKVAEVIAVVWAAAAVLGLLEAVTGFNPFVLVPFPNSLYSEWAVTQERAGIARVEGAFGHSIAYATCMAAGIPLVAVTRWSSRARCLMMVLLVAATLPSLSRTGMACAVLALLLSLTVLRTGISRRWRLRVIGLLAAIGVIAFPRLLDVFALAGEEQAGSARYRSDLLVLVRYLRFIGVSPAGRRNNTGSTWAGFGSVDDELLRAALCYGWAPVVLLLVGFSVVCWRVLARRANAAQTAVVALAPAYVTVAFITQLSTVVWLIIGMALSAEKAAHTMTRISQEPTDEPQGDAGDQRDGAPRAPSGLPYARPLRGT</sequence>
<accession>A0A1L7REW3</accession>
<feature type="region of interest" description="Disordered" evidence="1">
    <location>
        <begin position="388"/>
        <end position="426"/>
    </location>
</feature>
<organism evidence="3">
    <name type="scientific">Actinomyces succiniciruminis</name>
    <dbReference type="NCBI Taxonomy" id="1522002"/>
    <lineage>
        <taxon>Bacteria</taxon>
        <taxon>Bacillati</taxon>
        <taxon>Actinomycetota</taxon>
        <taxon>Actinomycetes</taxon>
        <taxon>Actinomycetales</taxon>
        <taxon>Actinomycetaceae</taxon>
        <taxon>Actinomyces</taxon>
    </lineage>
</organism>
<feature type="transmembrane region" description="Helical" evidence="2">
    <location>
        <begin position="12"/>
        <end position="32"/>
    </location>
</feature>
<evidence type="ECO:0000313" key="3">
    <source>
        <dbReference type="EMBL" id="CED92657.1"/>
    </source>
</evidence>
<name>A0A1L7REW3_9ACTO</name>
<feature type="transmembrane region" description="Helical" evidence="2">
    <location>
        <begin position="109"/>
        <end position="131"/>
    </location>
</feature>
<feature type="transmembrane region" description="Helical" evidence="2">
    <location>
        <begin position="352"/>
        <end position="375"/>
    </location>
</feature>
<dbReference type="AlphaFoldDB" id="A0A1L7REW3"/>
<gene>
    <name evidence="3" type="ORF">AAM4_2825</name>
</gene>